<sequence>MISTFLVEHAPLVRVAFWVGVTVAAGLAWALHRLRLRGVMLGLSGLSFIAVVVLTLLPDGARPDGVACTVQFSVPFQGLDTLANVAMLLPLALFLGTATNRPLSVLAGAVALSAVIEVVQALAPVLGRRCDTNDWFMNSVGAVLGAAMALAICAIDRRRRAASVSA</sequence>
<accession>A0ABU8Y8H0</accession>
<evidence type="ECO:0000313" key="4">
    <source>
        <dbReference type="Proteomes" id="UP001370299"/>
    </source>
</evidence>
<feature type="domain" description="VanZ-like" evidence="2">
    <location>
        <begin position="74"/>
        <end position="150"/>
    </location>
</feature>
<keyword evidence="1" id="KW-0472">Membrane</keyword>
<evidence type="ECO:0000256" key="1">
    <source>
        <dbReference type="SAM" id="Phobius"/>
    </source>
</evidence>
<feature type="transmembrane region" description="Helical" evidence="1">
    <location>
        <begin position="135"/>
        <end position="155"/>
    </location>
</feature>
<feature type="transmembrane region" description="Helical" evidence="1">
    <location>
        <begin position="77"/>
        <end position="96"/>
    </location>
</feature>
<gene>
    <name evidence="3" type="ORF">WMN62_06485</name>
</gene>
<reference evidence="3 4" key="1">
    <citation type="submission" date="2024-03" db="EMBL/GenBank/DDBJ databases">
        <title>Whole genomes of four grape xylem sap localized bacterial endophytes.</title>
        <authorList>
            <person name="Kumar G."/>
            <person name="Savka M.A."/>
        </authorList>
    </citation>
    <scope>NUCLEOTIDE SEQUENCE [LARGE SCALE GENOMIC DNA]</scope>
    <source>
        <strain evidence="3 4">RIT_GXS8</strain>
    </source>
</reference>
<comment type="caution">
    <text evidence="3">The sequence shown here is derived from an EMBL/GenBank/DDBJ whole genome shotgun (WGS) entry which is preliminary data.</text>
</comment>
<dbReference type="InterPro" id="IPR006976">
    <property type="entry name" value="VanZ-like"/>
</dbReference>
<keyword evidence="1" id="KW-1133">Transmembrane helix</keyword>
<feature type="transmembrane region" description="Helical" evidence="1">
    <location>
        <begin position="103"/>
        <end position="123"/>
    </location>
</feature>
<dbReference type="Pfam" id="PF04892">
    <property type="entry name" value="VanZ"/>
    <property type="match status" value="1"/>
</dbReference>
<feature type="transmembrane region" description="Helical" evidence="1">
    <location>
        <begin position="12"/>
        <end position="31"/>
    </location>
</feature>
<dbReference type="Proteomes" id="UP001370299">
    <property type="component" value="Unassembled WGS sequence"/>
</dbReference>
<keyword evidence="1" id="KW-0812">Transmembrane</keyword>
<evidence type="ECO:0000259" key="2">
    <source>
        <dbReference type="Pfam" id="PF04892"/>
    </source>
</evidence>
<name>A0ABU8Y8H0_9MICO</name>
<dbReference type="EMBL" id="JBBLYY010000034">
    <property type="protein sequence ID" value="MEK0171113.1"/>
    <property type="molecule type" value="Genomic_DNA"/>
</dbReference>
<protein>
    <submittedName>
        <fullName evidence="3">VanZ family protein</fullName>
    </submittedName>
</protein>
<proteinExistence type="predicted"/>
<organism evidence="3 4">
    <name type="scientific">Curtobacterium citreum</name>
    <dbReference type="NCBI Taxonomy" id="2036"/>
    <lineage>
        <taxon>Bacteria</taxon>
        <taxon>Bacillati</taxon>
        <taxon>Actinomycetota</taxon>
        <taxon>Actinomycetes</taxon>
        <taxon>Micrococcales</taxon>
        <taxon>Microbacteriaceae</taxon>
        <taxon>Curtobacterium</taxon>
    </lineage>
</organism>
<keyword evidence="4" id="KW-1185">Reference proteome</keyword>
<evidence type="ECO:0000313" key="3">
    <source>
        <dbReference type="EMBL" id="MEK0171113.1"/>
    </source>
</evidence>
<feature type="transmembrane region" description="Helical" evidence="1">
    <location>
        <begin position="38"/>
        <end position="57"/>
    </location>
</feature>
<dbReference type="RefSeq" id="WP_340196125.1">
    <property type="nucleotide sequence ID" value="NZ_JBBKAP010000020.1"/>
</dbReference>